<dbReference type="Gene3D" id="3.10.450.50">
    <property type="match status" value="1"/>
</dbReference>
<protein>
    <submittedName>
        <fullName evidence="2">Nuclear transport factor 2 family protein</fullName>
    </submittedName>
</protein>
<dbReference type="EMBL" id="JAAKZZ010000048">
    <property type="protein sequence ID" value="NGO68208.1"/>
    <property type="molecule type" value="Genomic_DNA"/>
</dbReference>
<sequence length="138" mass="14470">MSLTREDRSDIAELVSLHGHLVDDGRLDRLEELFTPDVVYDLSDFGREPLSGVAAVREAAAAMGAAGPVAHHVTNIVVTPSADGRARVRSKGLGVRADGTCGSVTYDDTAVRTADGWRISHRTVTRRGAPGGGPAGSH</sequence>
<keyword evidence="3" id="KW-1185">Reference proteome</keyword>
<dbReference type="Pfam" id="PF13577">
    <property type="entry name" value="SnoaL_4"/>
    <property type="match status" value="1"/>
</dbReference>
<gene>
    <name evidence="2" type="ORF">G5C65_07545</name>
</gene>
<name>A0A6G4WSX4_9ACTN</name>
<evidence type="ECO:0000259" key="1">
    <source>
        <dbReference type="Pfam" id="PF13577"/>
    </source>
</evidence>
<dbReference type="InterPro" id="IPR037401">
    <property type="entry name" value="SnoaL-like"/>
</dbReference>
<organism evidence="2 3">
    <name type="scientific">Streptomyces boncukensis</name>
    <dbReference type="NCBI Taxonomy" id="2711219"/>
    <lineage>
        <taxon>Bacteria</taxon>
        <taxon>Bacillati</taxon>
        <taxon>Actinomycetota</taxon>
        <taxon>Actinomycetes</taxon>
        <taxon>Kitasatosporales</taxon>
        <taxon>Streptomycetaceae</taxon>
        <taxon>Streptomyces</taxon>
    </lineage>
</organism>
<accession>A0A6G4WSX4</accession>
<reference evidence="2 3" key="1">
    <citation type="submission" date="2020-02" db="EMBL/GenBank/DDBJ databases">
        <title>Whole-genome analyses of novel actinobacteria.</title>
        <authorList>
            <person name="Sahin N."/>
            <person name="Tatar D."/>
        </authorList>
    </citation>
    <scope>NUCLEOTIDE SEQUENCE [LARGE SCALE GENOMIC DNA]</scope>
    <source>
        <strain evidence="2 3">SB3404</strain>
    </source>
</reference>
<evidence type="ECO:0000313" key="3">
    <source>
        <dbReference type="Proteomes" id="UP000477722"/>
    </source>
</evidence>
<dbReference type="RefSeq" id="WP_165297858.1">
    <property type="nucleotide sequence ID" value="NZ_JAAKZZ010000048.1"/>
</dbReference>
<dbReference type="InterPro" id="IPR032710">
    <property type="entry name" value="NTF2-like_dom_sf"/>
</dbReference>
<comment type="caution">
    <text evidence="2">The sequence shown here is derived from an EMBL/GenBank/DDBJ whole genome shotgun (WGS) entry which is preliminary data.</text>
</comment>
<evidence type="ECO:0000313" key="2">
    <source>
        <dbReference type="EMBL" id="NGO68208.1"/>
    </source>
</evidence>
<dbReference type="SUPFAM" id="SSF54427">
    <property type="entry name" value="NTF2-like"/>
    <property type="match status" value="1"/>
</dbReference>
<dbReference type="Proteomes" id="UP000477722">
    <property type="component" value="Unassembled WGS sequence"/>
</dbReference>
<feature type="domain" description="SnoaL-like" evidence="1">
    <location>
        <begin position="6"/>
        <end position="123"/>
    </location>
</feature>
<dbReference type="AlphaFoldDB" id="A0A6G4WSX4"/>
<proteinExistence type="predicted"/>